<sequence>MDFDFREPRLFIHDLIHKTKIGKEGARELLEKEMTDKCMYDLYVHLAEKGIVNPSKQCLESLKQMKEARIAEIESERQKDVENESHIKEIDRRIAEFYCQTMDMKKGVEWTTKIMRDDVSLSLRMDVFLCRIRMGVIMGSKKVIEESAAEAMDACERGCDWDRRNRFKVYNGLLCLMRGKFDEAGVMLSDSLPSYDAGEAMDYWRAVRYVIFCGALTFERPDLLKRILQNADVVGNNEEEGMRIIRSLHECHYSNFMKELCTFCTVISDDVFVGKYVNMFCREMKLRVYEQVLESYRSMHIERMAETFGLGVEYVENDLGEFIVEERLWSRIDRVDRVIEMKERSSVDVSSMITEGDDVIRRIKRFVK</sequence>
<dbReference type="InterPro" id="IPR000717">
    <property type="entry name" value="PCI_dom"/>
</dbReference>
<evidence type="ECO:0000259" key="1">
    <source>
        <dbReference type="PROSITE" id="PS50250"/>
    </source>
</evidence>
<organism evidence="2 3">
    <name type="scientific">Ordospora colligata OC4</name>
    <dbReference type="NCBI Taxonomy" id="1354746"/>
    <lineage>
        <taxon>Eukaryota</taxon>
        <taxon>Fungi</taxon>
        <taxon>Fungi incertae sedis</taxon>
        <taxon>Microsporidia</taxon>
        <taxon>Ordosporidae</taxon>
        <taxon>Ordospora</taxon>
    </lineage>
</organism>
<dbReference type="EMBL" id="JOKQ01000005">
    <property type="protein sequence ID" value="KHN69606.1"/>
    <property type="molecule type" value="Genomic_DNA"/>
</dbReference>
<dbReference type="PANTHER" id="PTHR14145:SF1">
    <property type="entry name" value="26S PROTEASOME NON-ATPASE REGULATORY SUBUNIT 6"/>
    <property type="match status" value="1"/>
</dbReference>
<dbReference type="SUPFAM" id="SSF46785">
    <property type="entry name" value="Winged helix' DNA-binding domain"/>
    <property type="match status" value="1"/>
</dbReference>
<dbReference type="HOGENOM" id="CLU_031814_1_1_1"/>
<name>A0A0B2UEU5_9MICR</name>
<dbReference type="InterPro" id="IPR036390">
    <property type="entry name" value="WH_DNA-bd_sf"/>
</dbReference>
<keyword evidence="3" id="KW-1185">Reference proteome</keyword>
<comment type="caution">
    <text evidence="2">The sequence shown here is derived from an EMBL/GenBank/DDBJ whole genome shotgun (WGS) entry which is preliminary data.</text>
</comment>
<dbReference type="GeneID" id="26261663"/>
<feature type="domain" description="PCI" evidence="1">
    <location>
        <begin position="180"/>
        <end position="346"/>
    </location>
</feature>
<dbReference type="GO" id="GO:0000502">
    <property type="term" value="C:proteasome complex"/>
    <property type="evidence" value="ECO:0007669"/>
    <property type="project" value="UniProtKB-KW"/>
</dbReference>
<accession>A0A0B2UEU5</accession>
<dbReference type="Proteomes" id="UP000031056">
    <property type="component" value="Unassembled WGS sequence"/>
</dbReference>
<dbReference type="Pfam" id="PF01399">
    <property type="entry name" value="PCI"/>
    <property type="match status" value="1"/>
</dbReference>
<dbReference type="InterPro" id="IPR045135">
    <property type="entry name" value="Rpn7_N"/>
</dbReference>
<dbReference type="Gene3D" id="1.25.40.570">
    <property type="match status" value="1"/>
</dbReference>
<proteinExistence type="predicted"/>
<dbReference type="AlphaFoldDB" id="A0A0B2UEU5"/>
<evidence type="ECO:0000313" key="3">
    <source>
        <dbReference type="Proteomes" id="UP000031056"/>
    </source>
</evidence>
<dbReference type="STRING" id="1354746.A0A0B2UEU5"/>
<gene>
    <name evidence="2" type="ORF">M896_050100</name>
</gene>
<dbReference type="PROSITE" id="PS50250">
    <property type="entry name" value="PCI"/>
    <property type="match status" value="1"/>
</dbReference>
<dbReference type="OrthoDB" id="1452at2759"/>
<dbReference type="PANTHER" id="PTHR14145">
    <property type="entry name" value="26S PROTESOME SUBUNIT 6"/>
    <property type="match status" value="1"/>
</dbReference>
<dbReference type="Pfam" id="PF10602">
    <property type="entry name" value="RPN7"/>
    <property type="match status" value="1"/>
</dbReference>
<dbReference type="RefSeq" id="XP_014563648.1">
    <property type="nucleotide sequence ID" value="XM_014708162.1"/>
</dbReference>
<dbReference type="VEuPathDB" id="MicrosporidiaDB:M896_050100"/>
<keyword evidence="2" id="KW-0647">Proteasome</keyword>
<dbReference type="GO" id="GO:0043161">
    <property type="term" value="P:proteasome-mediated ubiquitin-dependent protein catabolic process"/>
    <property type="evidence" value="ECO:0007669"/>
    <property type="project" value="TreeGrafter"/>
</dbReference>
<protein>
    <submittedName>
        <fullName evidence="2">Subunit Rpn7 of 26S proteasome regulatory complex</fullName>
    </submittedName>
</protein>
<dbReference type="InterPro" id="IPR019585">
    <property type="entry name" value="Rpn7/CSN1"/>
</dbReference>
<dbReference type="FunCoup" id="A0A0B2UEU5">
    <property type="interactions" value="207"/>
</dbReference>
<dbReference type="InParanoid" id="A0A0B2UEU5"/>
<dbReference type="SMART" id="SM00088">
    <property type="entry name" value="PINT"/>
    <property type="match status" value="1"/>
</dbReference>
<reference evidence="2 3" key="1">
    <citation type="journal article" date="2014" name="MBio">
        <title>The Ordospora colligata genome; evolution of extreme reduction in microsporidia and host-to-parasite horizontal gene transfer.</title>
        <authorList>
            <person name="Pombert J.-F."/>
            <person name="Haag K.L."/>
            <person name="Beidas S."/>
            <person name="Ebert D."/>
            <person name="Keeling P.J."/>
        </authorList>
    </citation>
    <scope>NUCLEOTIDE SEQUENCE [LARGE SCALE GENOMIC DNA]</scope>
    <source>
        <strain evidence="2 3">OC4</strain>
    </source>
</reference>
<evidence type="ECO:0000313" key="2">
    <source>
        <dbReference type="EMBL" id="KHN69606.1"/>
    </source>
</evidence>